<dbReference type="EMBL" id="BK016063">
    <property type="protein sequence ID" value="DAF92220.1"/>
    <property type="molecule type" value="Genomic_DNA"/>
</dbReference>
<reference evidence="1" key="1">
    <citation type="journal article" date="2021" name="Proc. Natl. Acad. Sci. U.S.A.">
        <title>A Catalog of Tens of Thousands of Viruses from Human Metagenomes Reveals Hidden Associations with Chronic Diseases.</title>
        <authorList>
            <person name="Tisza M.J."/>
            <person name="Buck C.B."/>
        </authorList>
    </citation>
    <scope>NUCLEOTIDE SEQUENCE</scope>
    <source>
        <strain evidence="1">CtgN495</strain>
    </source>
</reference>
<dbReference type="Gene3D" id="3.40.50.1000">
    <property type="entry name" value="HAD superfamily/HAD-like"/>
    <property type="match status" value="1"/>
</dbReference>
<evidence type="ECO:0000313" key="1">
    <source>
        <dbReference type="EMBL" id="DAF92220.1"/>
    </source>
</evidence>
<dbReference type="SUPFAM" id="SSF56784">
    <property type="entry name" value="HAD-like"/>
    <property type="match status" value="1"/>
</dbReference>
<accession>A0A8S5UCR0</accession>
<proteinExistence type="predicted"/>
<dbReference type="InterPro" id="IPR023214">
    <property type="entry name" value="HAD_sf"/>
</dbReference>
<name>A0A8S5UCR0_9CAUD</name>
<protein>
    <submittedName>
        <fullName evidence="1">Acid phosphatase</fullName>
    </submittedName>
</protein>
<dbReference type="InterPro" id="IPR036412">
    <property type="entry name" value="HAD-like_sf"/>
</dbReference>
<sequence length="122" mass="13618">MGLFDKKGTVVFDFDGVIHSYTSGWQGEGVANDPIVPGIAEELKRIYTSGYKVVVVSTRCNSRKGMDCVNDYLLNNGVLKYVDLITAKKPPAICYIDDRAICFDGHPEGLLEKIQNFKPWNK</sequence>
<organism evidence="1">
    <name type="scientific">Siphoviridae sp. ctgN495</name>
    <dbReference type="NCBI Taxonomy" id="2825608"/>
    <lineage>
        <taxon>Viruses</taxon>
        <taxon>Duplodnaviria</taxon>
        <taxon>Heunggongvirae</taxon>
        <taxon>Uroviricota</taxon>
        <taxon>Caudoviricetes</taxon>
    </lineage>
</organism>